<keyword evidence="2" id="KW-1185">Reference proteome</keyword>
<protein>
    <submittedName>
        <fullName evidence="1">Uncharacterized protein</fullName>
    </submittedName>
</protein>
<evidence type="ECO:0000313" key="2">
    <source>
        <dbReference type="Proteomes" id="UP000308600"/>
    </source>
</evidence>
<reference evidence="1 2" key="1">
    <citation type="journal article" date="2019" name="Nat. Ecol. Evol.">
        <title>Megaphylogeny resolves global patterns of mushroom evolution.</title>
        <authorList>
            <person name="Varga T."/>
            <person name="Krizsan K."/>
            <person name="Foldi C."/>
            <person name="Dima B."/>
            <person name="Sanchez-Garcia M."/>
            <person name="Sanchez-Ramirez S."/>
            <person name="Szollosi G.J."/>
            <person name="Szarkandi J.G."/>
            <person name="Papp V."/>
            <person name="Albert L."/>
            <person name="Andreopoulos W."/>
            <person name="Angelini C."/>
            <person name="Antonin V."/>
            <person name="Barry K.W."/>
            <person name="Bougher N.L."/>
            <person name="Buchanan P."/>
            <person name="Buyck B."/>
            <person name="Bense V."/>
            <person name="Catcheside P."/>
            <person name="Chovatia M."/>
            <person name="Cooper J."/>
            <person name="Damon W."/>
            <person name="Desjardin D."/>
            <person name="Finy P."/>
            <person name="Geml J."/>
            <person name="Haridas S."/>
            <person name="Hughes K."/>
            <person name="Justo A."/>
            <person name="Karasinski D."/>
            <person name="Kautmanova I."/>
            <person name="Kiss B."/>
            <person name="Kocsube S."/>
            <person name="Kotiranta H."/>
            <person name="LaButti K.M."/>
            <person name="Lechner B.E."/>
            <person name="Liimatainen K."/>
            <person name="Lipzen A."/>
            <person name="Lukacs Z."/>
            <person name="Mihaltcheva S."/>
            <person name="Morgado L.N."/>
            <person name="Niskanen T."/>
            <person name="Noordeloos M.E."/>
            <person name="Ohm R.A."/>
            <person name="Ortiz-Santana B."/>
            <person name="Ovrebo C."/>
            <person name="Racz N."/>
            <person name="Riley R."/>
            <person name="Savchenko A."/>
            <person name="Shiryaev A."/>
            <person name="Soop K."/>
            <person name="Spirin V."/>
            <person name="Szebenyi C."/>
            <person name="Tomsovsky M."/>
            <person name="Tulloss R.E."/>
            <person name="Uehling J."/>
            <person name="Grigoriev I.V."/>
            <person name="Vagvolgyi C."/>
            <person name="Papp T."/>
            <person name="Martin F.M."/>
            <person name="Miettinen O."/>
            <person name="Hibbett D.S."/>
            <person name="Nagy L.G."/>
        </authorList>
    </citation>
    <scope>NUCLEOTIDE SEQUENCE [LARGE SCALE GENOMIC DNA]</scope>
    <source>
        <strain evidence="1 2">NL-1719</strain>
    </source>
</reference>
<dbReference type="Proteomes" id="UP000308600">
    <property type="component" value="Unassembled WGS sequence"/>
</dbReference>
<proteinExistence type="predicted"/>
<evidence type="ECO:0000313" key="1">
    <source>
        <dbReference type="EMBL" id="TFK59522.1"/>
    </source>
</evidence>
<name>A0ACD3A1E2_9AGAR</name>
<accession>A0ACD3A1E2</accession>
<gene>
    <name evidence="1" type="ORF">BDN72DRAFT_944532</name>
</gene>
<dbReference type="EMBL" id="ML208954">
    <property type="protein sequence ID" value="TFK59522.1"/>
    <property type="molecule type" value="Genomic_DNA"/>
</dbReference>
<organism evidence="1 2">
    <name type="scientific">Pluteus cervinus</name>
    <dbReference type="NCBI Taxonomy" id="181527"/>
    <lineage>
        <taxon>Eukaryota</taxon>
        <taxon>Fungi</taxon>
        <taxon>Dikarya</taxon>
        <taxon>Basidiomycota</taxon>
        <taxon>Agaricomycotina</taxon>
        <taxon>Agaricomycetes</taxon>
        <taxon>Agaricomycetidae</taxon>
        <taxon>Agaricales</taxon>
        <taxon>Pluteineae</taxon>
        <taxon>Pluteaceae</taxon>
        <taxon>Pluteus</taxon>
    </lineage>
</organism>
<sequence>MVRLTTPRRRRVRAKLTSAAKAVQRQKRIALSNAVQTARDDLDKSIDAIQQNHQRSSRWARLQVSTGRVRRRKPTAWNGFVRARMQVLNKDRPEGKRIQLTEFMRTHKDTLREAFLKLTPEQREALRCDITVVRDGRIRTIRLNRKAVAKNVYAIFKTMEDQWRTFCADFGIEGFFIATRSSIEDTWNPRLFYTPKAEDFCRRVLEREPEALALQLESWSVSGISSNVLKKKTRGQCQTESRKIIQDELNVILRTNDLTSKKVPMNYKNYERKIVEEYGVALKNWPFPKVKNPGEYGGRTQARELLEALANGKCHWILLTPEEVVARKAANKVRHVKYRDVYVDRKKVVRRKKGSPARSESPSDSPRASPAPEHDTDVEEDAGDSGGD</sequence>